<keyword evidence="7" id="KW-0479">Metal-binding</keyword>
<gene>
    <name evidence="15" type="ORF">K435DRAFT_842569</name>
</gene>
<dbReference type="InterPro" id="IPR001117">
    <property type="entry name" value="Cu-oxidase_2nd"/>
</dbReference>
<dbReference type="Proteomes" id="UP000297245">
    <property type="component" value="Unassembled WGS sequence"/>
</dbReference>
<keyword evidence="11" id="KW-0325">Glycoprotein</keyword>
<evidence type="ECO:0000259" key="13">
    <source>
        <dbReference type="Pfam" id="PF07731"/>
    </source>
</evidence>
<dbReference type="PANTHER" id="PTHR11709">
    <property type="entry name" value="MULTI-COPPER OXIDASE"/>
    <property type="match status" value="1"/>
</dbReference>
<comment type="catalytic activity">
    <reaction evidence="1">
        <text>4 hydroquinone + O2 = 4 benzosemiquinone + 2 H2O</text>
        <dbReference type="Rhea" id="RHEA:11276"/>
        <dbReference type="ChEBI" id="CHEBI:15377"/>
        <dbReference type="ChEBI" id="CHEBI:15379"/>
        <dbReference type="ChEBI" id="CHEBI:17594"/>
        <dbReference type="ChEBI" id="CHEBI:17977"/>
        <dbReference type="EC" id="1.10.3.2"/>
    </reaction>
</comment>
<dbReference type="SUPFAM" id="SSF49503">
    <property type="entry name" value="Cupredoxins"/>
    <property type="match status" value="3"/>
</dbReference>
<comment type="subcellular location">
    <subcellularLocation>
        <location evidence="3">Secreted</location>
    </subcellularLocation>
</comment>
<dbReference type="InterPro" id="IPR045087">
    <property type="entry name" value="Cu-oxidase_fam"/>
</dbReference>
<protein>
    <recommendedName>
        <fullName evidence="5">laccase</fullName>
        <ecNumber evidence="5">1.10.3.2</ecNumber>
    </recommendedName>
</protein>
<dbReference type="InterPro" id="IPR008972">
    <property type="entry name" value="Cupredoxin"/>
</dbReference>
<keyword evidence="8" id="KW-0560">Oxidoreductase</keyword>
<evidence type="ECO:0000256" key="6">
    <source>
        <dbReference type="ARBA" id="ARBA00022525"/>
    </source>
</evidence>
<name>A0A4V4HDI3_DENBC</name>
<evidence type="ECO:0000256" key="9">
    <source>
        <dbReference type="ARBA" id="ARBA00023008"/>
    </source>
</evidence>
<dbReference type="GO" id="GO:0005507">
    <property type="term" value="F:copper ion binding"/>
    <property type="evidence" value="ECO:0007669"/>
    <property type="project" value="InterPro"/>
</dbReference>
<dbReference type="Pfam" id="PF07731">
    <property type="entry name" value="Cu-oxidase_2"/>
    <property type="match status" value="1"/>
</dbReference>
<keyword evidence="9" id="KW-0186">Copper</keyword>
<organism evidence="15 16">
    <name type="scientific">Dendrothele bispora (strain CBS 962.96)</name>
    <dbReference type="NCBI Taxonomy" id="1314807"/>
    <lineage>
        <taxon>Eukaryota</taxon>
        <taxon>Fungi</taxon>
        <taxon>Dikarya</taxon>
        <taxon>Basidiomycota</taxon>
        <taxon>Agaricomycotina</taxon>
        <taxon>Agaricomycetes</taxon>
        <taxon>Agaricomycetidae</taxon>
        <taxon>Agaricales</taxon>
        <taxon>Agaricales incertae sedis</taxon>
        <taxon>Dendrothele</taxon>
    </lineage>
</organism>
<keyword evidence="10" id="KW-1015">Disulfide bond</keyword>
<proteinExistence type="inferred from homology"/>
<feature type="domain" description="Plastocyanin-like" evidence="13">
    <location>
        <begin position="391"/>
        <end position="516"/>
    </location>
</feature>
<evidence type="ECO:0000256" key="1">
    <source>
        <dbReference type="ARBA" id="ARBA00000349"/>
    </source>
</evidence>
<evidence type="ECO:0000256" key="3">
    <source>
        <dbReference type="ARBA" id="ARBA00004613"/>
    </source>
</evidence>
<evidence type="ECO:0000256" key="5">
    <source>
        <dbReference type="ARBA" id="ARBA00012297"/>
    </source>
</evidence>
<dbReference type="Pfam" id="PF07732">
    <property type="entry name" value="Cu-oxidase_3"/>
    <property type="match status" value="1"/>
</dbReference>
<dbReference type="AlphaFoldDB" id="A0A4V4HDI3"/>
<dbReference type="InterPro" id="IPR011707">
    <property type="entry name" value="Cu-oxidase-like_N"/>
</dbReference>
<feature type="domain" description="Plastocyanin-like" evidence="14">
    <location>
        <begin position="28"/>
        <end position="123"/>
    </location>
</feature>
<dbReference type="GO" id="GO:0005576">
    <property type="term" value="C:extracellular region"/>
    <property type="evidence" value="ECO:0007669"/>
    <property type="project" value="UniProtKB-SubCell"/>
</dbReference>
<dbReference type="PROSITE" id="PS51257">
    <property type="entry name" value="PROKAR_LIPOPROTEIN"/>
    <property type="match status" value="1"/>
</dbReference>
<comment type="similarity">
    <text evidence="4">Belongs to the multicopper oxidase family.</text>
</comment>
<evidence type="ECO:0000259" key="12">
    <source>
        <dbReference type="Pfam" id="PF00394"/>
    </source>
</evidence>
<dbReference type="EMBL" id="ML179454">
    <property type="protein sequence ID" value="THU87355.1"/>
    <property type="molecule type" value="Genomic_DNA"/>
</dbReference>
<keyword evidence="16" id="KW-1185">Reference proteome</keyword>
<evidence type="ECO:0000256" key="10">
    <source>
        <dbReference type="ARBA" id="ARBA00023157"/>
    </source>
</evidence>
<evidence type="ECO:0000256" key="2">
    <source>
        <dbReference type="ARBA" id="ARBA00001935"/>
    </source>
</evidence>
<dbReference type="Gene3D" id="2.60.40.420">
    <property type="entry name" value="Cupredoxins - blue copper proteins"/>
    <property type="match status" value="3"/>
</dbReference>
<dbReference type="FunFam" id="2.60.40.420:FF:000045">
    <property type="entry name" value="Laccase 2"/>
    <property type="match status" value="1"/>
</dbReference>
<dbReference type="GO" id="GO:0052716">
    <property type="term" value="F:hydroquinone:oxygen oxidoreductase activity"/>
    <property type="evidence" value="ECO:0007669"/>
    <property type="project" value="UniProtKB-EC"/>
</dbReference>
<accession>A0A4V4HDI3</accession>
<evidence type="ECO:0000313" key="15">
    <source>
        <dbReference type="EMBL" id="THU87355.1"/>
    </source>
</evidence>
<dbReference type="EC" id="1.10.3.2" evidence="5"/>
<dbReference type="Pfam" id="PF00394">
    <property type="entry name" value="Cu-oxidase"/>
    <property type="match status" value="1"/>
</dbReference>
<evidence type="ECO:0000256" key="4">
    <source>
        <dbReference type="ARBA" id="ARBA00010609"/>
    </source>
</evidence>
<sequence length="633" mass="69910">MTNKSPAAKKDAATAGLGHVGATQGCNADLHIPVQNQYKSMLKTTSIHWHGINLNGYNYADGTPGITQCPLAPGHSFLYEFRPSSDQVDLPESRRKEQLLLISSTFSASQACDGLRGPFVIYDSDDPYKDLYDVDNEGTVITLSDWLGGRYFPRLYHIPSPSLAQQAEPSSGFVPIRPDSTLINGLGGSFSLPQLCKSNSNSKYYRTTQGRYEGGPNSTLAVVKVEYGKRYRFRLISMSCNPSYTFSIDGHMFSIIEVDGEYTQPLLVDSLEVLPAQRDYACEPLLSTNSTSSNNGNFKHGMNSAILRYIGATGTSTGVVGTEPELSINASSLKPMREGELHPLYNPQAPGEPRIDGTDVDINLKLGFDNTTKKFTVNGQRIQAPISRSSVPVLLQILNGKIPSADEIGLPVYTVPANQTIQVSFEYDEGVPGGPRPWHLHGHRFSVVRSAGSNSSEYNFENPVRRDTVSTGKAVGDMVTVRWRTDSESPGPWLFHSSRIDGSGDIGMGVVFIEDSEGIAEKVHVSGGKPAANYPHFFTLLPRRRMEEPLSSIRKSIGRRYWWCPYHNFHFFEYLRYLEYDLKCDYFQDFVKRNCLDGNDGDGIGLGLNANIDLFGVGGGLRRKRRRHGLGGF</sequence>
<dbReference type="OrthoDB" id="2121828at2759"/>
<comment type="cofactor">
    <cofactor evidence="2">
        <name>Cu cation</name>
        <dbReference type="ChEBI" id="CHEBI:23378"/>
    </cofactor>
</comment>
<evidence type="ECO:0000256" key="7">
    <source>
        <dbReference type="ARBA" id="ARBA00022723"/>
    </source>
</evidence>
<dbReference type="InterPro" id="IPR011706">
    <property type="entry name" value="Cu-oxidase_C"/>
</dbReference>
<feature type="domain" description="Plastocyanin-like" evidence="12">
    <location>
        <begin position="139"/>
        <end position="311"/>
    </location>
</feature>
<evidence type="ECO:0000313" key="16">
    <source>
        <dbReference type="Proteomes" id="UP000297245"/>
    </source>
</evidence>
<dbReference type="PANTHER" id="PTHR11709:SF394">
    <property type="entry name" value="FI03373P-RELATED"/>
    <property type="match status" value="1"/>
</dbReference>
<keyword evidence="6" id="KW-0964">Secreted</keyword>
<evidence type="ECO:0000256" key="8">
    <source>
        <dbReference type="ARBA" id="ARBA00023002"/>
    </source>
</evidence>
<reference evidence="15 16" key="1">
    <citation type="journal article" date="2019" name="Nat. Ecol. Evol.">
        <title>Megaphylogeny resolves global patterns of mushroom evolution.</title>
        <authorList>
            <person name="Varga T."/>
            <person name="Krizsan K."/>
            <person name="Foldi C."/>
            <person name="Dima B."/>
            <person name="Sanchez-Garcia M."/>
            <person name="Sanchez-Ramirez S."/>
            <person name="Szollosi G.J."/>
            <person name="Szarkandi J.G."/>
            <person name="Papp V."/>
            <person name="Albert L."/>
            <person name="Andreopoulos W."/>
            <person name="Angelini C."/>
            <person name="Antonin V."/>
            <person name="Barry K.W."/>
            <person name="Bougher N.L."/>
            <person name="Buchanan P."/>
            <person name="Buyck B."/>
            <person name="Bense V."/>
            <person name="Catcheside P."/>
            <person name="Chovatia M."/>
            <person name="Cooper J."/>
            <person name="Damon W."/>
            <person name="Desjardin D."/>
            <person name="Finy P."/>
            <person name="Geml J."/>
            <person name="Haridas S."/>
            <person name="Hughes K."/>
            <person name="Justo A."/>
            <person name="Karasinski D."/>
            <person name="Kautmanova I."/>
            <person name="Kiss B."/>
            <person name="Kocsube S."/>
            <person name="Kotiranta H."/>
            <person name="LaButti K.M."/>
            <person name="Lechner B.E."/>
            <person name="Liimatainen K."/>
            <person name="Lipzen A."/>
            <person name="Lukacs Z."/>
            <person name="Mihaltcheva S."/>
            <person name="Morgado L.N."/>
            <person name="Niskanen T."/>
            <person name="Noordeloos M.E."/>
            <person name="Ohm R.A."/>
            <person name="Ortiz-Santana B."/>
            <person name="Ovrebo C."/>
            <person name="Racz N."/>
            <person name="Riley R."/>
            <person name="Savchenko A."/>
            <person name="Shiryaev A."/>
            <person name="Soop K."/>
            <person name="Spirin V."/>
            <person name="Szebenyi C."/>
            <person name="Tomsovsky M."/>
            <person name="Tulloss R.E."/>
            <person name="Uehling J."/>
            <person name="Grigoriev I.V."/>
            <person name="Vagvolgyi C."/>
            <person name="Papp T."/>
            <person name="Martin F.M."/>
            <person name="Miettinen O."/>
            <person name="Hibbett D.S."/>
            <person name="Nagy L.G."/>
        </authorList>
    </citation>
    <scope>NUCLEOTIDE SEQUENCE [LARGE SCALE GENOMIC DNA]</scope>
    <source>
        <strain evidence="15 16">CBS 962.96</strain>
    </source>
</reference>
<evidence type="ECO:0000256" key="11">
    <source>
        <dbReference type="ARBA" id="ARBA00023180"/>
    </source>
</evidence>
<evidence type="ECO:0000259" key="14">
    <source>
        <dbReference type="Pfam" id="PF07732"/>
    </source>
</evidence>